<evidence type="ECO:0000256" key="1">
    <source>
        <dbReference type="ARBA" id="ARBA00023125"/>
    </source>
</evidence>
<proteinExistence type="predicted"/>
<dbReference type="GO" id="GO:0000976">
    <property type="term" value="F:transcription cis-regulatory region binding"/>
    <property type="evidence" value="ECO:0007669"/>
    <property type="project" value="TreeGrafter"/>
</dbReference>
<comment type="caution">
    <text evidence="4">The sequence shown here is derived from an EMBL/GenBank/DDBJ whole genome shotgun (WGS) entry which is preliminary data.</text>
</comment>
<dbReference type="PANTHER" id="PTHR30055:SF223">
    <property type="entry name" value="HTH-TYPE TRANSCRIPTIONAL REGULATOR UIDR"/>
    <property type="match status" value="1"/>
</dbReference>
<dbReference type="RefSeq" id="WP_039643196.1">
    <property type="nucleotide sequence ID" value="NZ_JXBL01000001.1"/>
</dbReference>
<dbReference type="PROSITE" id="PS50977">
    <property type="entry name" value="HTH_TETR_2"/>
    <property type="match status" value="1"/>
</dbReference>
<sequence>MPCSVAKGEGPFDPFTATHERILETALGLFSTRGYLGATTREIARQAGIAEVTLFRHFPSKVKLLEEAITRYSMLPSLRAFVPKALAMPYEEALTAMAEILLDTLVQLKDWLRIMHAEVQRSPEKLLGIYHTFLDELFEVIASYFRELQKTGSIGSFDPELGARVFHAMFYCFFNIEEVLLRKQYRPTDREKAVREFVRMFVHGTGGIGRTDYARAS</sequence>
<dbReference type="Proteomes" id="UP000031433">
    <property type="component" value="Unassembled WGS sequence"/>
</dbReference>
<name>A0A0C1U0W6_9BACT</name>
<dbReference type="GO" id="GO:0003700">
    <property type="term" value="F:DNA-binding transcription factor activity"/>
    <property type="evidence" value="ECO:0007669"/>
    <property type="project" value="TreeGrafter"/>
</dbReference>
<dbReference type="InterPro" id="IPR050109">
    <property type="entry name" value="HTH-type_TetR-like_transc_reg"/>
</dbReference>
<evidence type="ECO:0000313" key="4">
    <source>
        <dbReference type="EMBL" id="KIE41440.1"/>
    </source>
</evidence>
<dbReference type="InterPro" id="IPR009057">
    <property type="entry name" value="Homeodomain-like_sf"/>
</dbReference>
<dbReference type="PRINTS" id="PR00455">
    <property type="entry name" value="HTHTETR"/>
</dbReference>
<accession>A0A0C1U0W6</accession>
<dbReference type="Pfam" id="PF14246">
    <property type="entry name" value="TetR_C_7"/>
    <property type="match status" value="1"/>
</dbReference>
<feature type="domain" description="HTH tetR-type" evidence="3">
    <location>
        <begin position="16"/>
        <end position="76"/>
    </location>
</feature>
<dbReference type="EMBL" id="JXBL01000001">
    <property type="protein sequence ID" value="KIE41440.1"/>
    <property type="molecule type" value="Genomic_DNA"/>
</dbReference>
<dbReference type="Pfam" id="PF00440">
    <property type="entry name" value="TetR_N"/>
    <property type="match status" value="1"/>
</dbReference>
<organism evidence="4 5">
    <name type="scientific">Geobacter soli</name>
    <dbReference type="NCBI Taxonomy" id="1510391"/>
    <lineage>
        <taxon>Bacteria</taxon>
        <taxon>Pseudomonadati</taxon>
        <taxon>Thermodesulfobacteriota</taxon>
        <taxon>Desulfuromonadia</taxon>
        <taxon>Geobacterales</taxon>
        <taxon>Geobacteraceae</taxon>
        <taxon>Geobacter</taxon>
    </lineage>
</organism>
<keyword evidence="5" id="KW-1185">Reference proteome</keyword>
<gene>
    <name evidence="4" type="ORF">SE37_01730</name>
</gene>
<reference evidence="4 5" key="1">
    <citation type="submission" date="2015-01" db="EMBL/GenBank/DDBJ databases">
        <title>Genome sequence of the anaerobic bacterium Geobacter soli GSS01, a dissimilatory Fe(III) reducer from soil.</title>
        <authorList>
            <person name="Yang G."/>
            <person name="Zhou S."/>
        </authorList>
    </citation>
    <scope>NUCLEOTIDE SEQUENCE [LARGE SCALE GENOMIC DNA]</scope>
    <source>
        <strain evidence="4 5">GSS01</strain>
    </source>
</reference>
<keyword evidence="1 2" id="KW-0238">DNA-binding</keyword>
<dbReference type="InterPro" id="IPR001647">
    <property type="entry name" value="HTH_TetR"/>
</dbReference>
<protein>
    <submittedName>
        <fullName evidence="4">TetR family transcriptional regulator</fullName>
    </submittedName>
</protein>
<dbReference type="PANTHER" id="PTHR30055">
    <property type="entry name" value="HTH-TYPE TRANSCRIPTIONAL REGULATOR RUTR"/>
    <property type="match status" value="1"/>
</dbReference>
<dbReference type="SUPFAM" id="SSF48498">
    <property type="entry name" value="Tetracyclin repressor-like, C-terminal domain"/>
    <property type="match status" value="1"/>
</dbReference>
<evidence type="ECO:0000259" key="3">
    <source>
        <dbReference type="PROSITE" id="PS50977"/>
    </source>
</evidence>
<dbReference type="AlphaFoldDB" id="A0A0C1U0W6"/>
<dbReference type="SUPFAM" id="SSF46689">
    <property type="entry name" value="Homeodomain-like"/>
    <property type="match status" value="1"/>
</dbReference>
<dbReference type="InterPro" id="IPR039536">
    <property type="entry name" value="TetR_C_Proteobacteria"/>
</dbReference>
<dbReference type="Gene3D" id="1.10.357.10">
    <property type="entry name" value="Tetracycline Repressor, domain 2"/>
    <property type="match status" value="1"/>
</dbReference>
<feature type="DNA-binding region" description="H-T-H motif" evidence="2">
    <location>
        <begin position="39"/>
        <end position="58"/>
    </location>
</feature>
<dbReference type="InterPro" id="IPR036271">
    <property type="entry name" value="Tet_transcr_reg_TetR-rel_C_sf"/>
</dbReference>
<evidence type="ECO:0000256" key="2">
    <source>
        <dbReference type="PROSITE-ProRule" id="PRU00335"/>
    </source>
</evidence>
<evidence type="ECO:0000313" key="5">
    <source>
        <dbReference type="Proteomes" id="UP000031433"/>
    </source>
</evidence>